<protein>
    <submittedName>
        <fullName evidence="4">DUF4328 domain-containing protein</fullName>
    </submittedName>
</protein>
<dbReference type="EMBL" id="JAERSG010000004">
    <property type="protein sequence ID" value="MBL0748701.1"/>
    <property type="molecule type" value="Genomic_DNA"/>
</dbReference>
<keyword evidence="5" id="KW-1185">Reference proteome</keyword>
<keyword evidence="1" id="KW-1133">Transmembrane helix</keyword>
<keyword evidence="1" id="KW-0472">Membrane</keyword>
<evidence type="ECO:0000259" key="3">
    <source>
        <dbReference type="Pfam" id="PF14219"/>
    </source>
</evidence>
<dbReference type="Pfam" id="PF14219">
    <property type="entry name" value="DUF4328"/>
    <property type="match status" value="1"/>
</dbReference>
<name>A0ABS1LDV3_9ACTN</name>
<feature type="transmembrane region" description="Helical" evidence="1">
    <location>
        <begin position="182"/>
        <end position="202"/>
    </location>
</feature>
<organism evidence="4 5">
    <name type="scientific">Nocardioides baculatus</name>
    <dbReference type="NCBI Taxonomy" id="2801337"/>
    <lineage>
        <taxon>Bacteria</taxon>
        <taxon>Bacillati</taxon>
        <taxon>Actinomycetota</taxon>
        <taxon>Actinomycetes</taxon>
        <taxon>Propionibacteriales</taxon>
        <taxon>Nocardioidaceae</taxon>
        <taxon>Nocardioides</taxon>
    </lineage>
</organism>
<proteinExistence type="predicted"/>
<dbReference type="RefSeq" id="WP_201937716.1">
    <property type="nucleotide sequence ID" value="NZ_JAERSG010000004.1"/>
</dbReference>
<dbReference type="InterPro" id="IPR025565">
    <property type="entry name" value="DUF4328"/>
</dbReference>
<evidence type="ECO:0000313" key="4">
    <source>
        <dbReference type="EMBL" id="MBL0748701.1"/>
    </source>
</evidence>
<comment type="caution">
    <text evidence="4">The sequence shown here is derived from an EMBL/GenBank/DDBJ whole genome shotgun (WGS) entry which is preliminary data.</text>
</comment>
<feature type="transmembrane region" description="Helical" evidence="1">
    <location>
        <begin position="47"/>
        <end position="71"/>
    </location>
</feature>
<gene>
    <name evidence="4" type="ORF">JI751_13865</name>
</gene>
<feature type="transmembrane region" description="Helical" evidence="1">
    <location>
        <begin position="101"/>
        <end position="124"/>
    </location>
</feature>
<sequence length="255" mass="28675">MTVSGEGWYADPQDPARLRWWDGSAWTMHTHDPGTTPGTHHAPLPRWWGGLGAALQAGLLVNLAMSLYVIYVDREILAFVEELRLRPDGVTDADGLRIDRLLLWSALEWVPWVGTGILFIVWTYTAHHSARMDRSVMRHGSGWAIGGWFVPLLNFWRPLQVVLDIRRGATGDEELPVTRTLGWWWVTFLVSYATSMIAGFHYRASESDDEGGQLLDHFAGAATWEQWSSVINIVCAVLAVRVVSEVRSLVRAEPT</sequence>
<evidence type="ECO:0000256" key="1">
    <source>
        <dbReference type="SAM" id="Phobius"/>
    </source>
</evidence>
<feature type="domain" description="DUF4328" evidence="3">
    <location>
        <begin position="105"/>
        <end position="246"/>
    </location>
</feature>
<keyword evidence="1" id="KW-0812">Transmembrane</keyword>
<feature type="domain" description="DUF2510" evidence="2">
    <location>
        <begin position="7"/>
        <end position="37"/>
    </location>
</feature>
<dbReference type="InterPro" id="IPR018929">
    <property type="entry name" value="DUF2510"/>
</dbReference>
<feature type="transmembrane region" description="Helical" evidence="1">
    <location>
        <begin position="136"/>
        <end position="156"/>
    </location>
</feature>
<dbReference type="Pfam" id="PF10708">
    <property type="entry name" value="DUF2510"/>
    <property type="match status" value="1"/>
</dbReference>
<evidence type="ECO:0000313" key="5">
    <source>
        <dbReference type="Proteomes" id="UP000636918"/>
    </source>
</evidence>
<reference evidence="4 5" key="1">
    <citation type="submission" date="2021-01" db="EMBL/GenBank/DDBJ databases">
        <title>Genome seq and assembly of Nocardiodes sp. G10.</title>
        <authorList>
            <person name="Chhetri G."/>
        </authorList>
    </citation>
    <scope>NUCLEOTIDE SEQUENCE [LARGE SCALE GENOMIC DNA]</scope>
    <source>
        <strain evidence="4 5">G10</strain>
    </source>
</reference>
<evidence type="ECO:0000259" key="2">
    <source>
        <dbReference type="Pfam" id="PF10708"/>
    </source>
</evidence>
<dbReference type="Proteomes" id="UP000636918">
    <property type="component" value="Unassembled WGS sequence"/>
</dbReference>
<accession>A0ABS1LDV3</accession>